<keyword evidence="3" id="KW-1185">Reference proteome</keyword>
<dbReference type="InParanoid" id="A0A7M7JLU5"/>
<reference evidence="2" key="1">
    <citation type="submission" date="2021-01" db="UniProtKB">
        <authorList>
            <consortium name="EnsemblMetazoa"/>
        </authorList>
    </citation>
    <scope>IDENTIFICATION</scope>
</reference>
<proteinExistence type="predicted"/>
<feature type="region of interest" description="Disordered" evidence="1">
    <location>
        <begin position="97"/>
        <end position="116"/>
    </location>
</feature>
<dbReference type="KEGG" id="vde:111247369"/>
<dbReference type="Proteomes" id="UP000594260">
    <property type="component" value="Unplaced"/>
</dbReference>
<organism evidence="2 3">
    <name type="scientific">Varroa destructor</name>
    <name type="common">Honeybee mite</name>
    <dbReference type="NCBI Taxonomy" id="109461"/>
    <lineage>
        <taxon>Eukaryota</taxon>
        <taxon>Metazoa</taxon>
        <taxon>Ecdysozoa</taxon>
        <taxon>Arthropoda</taxon>
        <taxon>Chelicerata</taxon>
        <taxon>Arachnida</taxon>
        <taxon>Acari</taxon>
        <taxon>Parasitiformes</taxon>
        <taxon>Mesostigmata</taxon>
        <taxon>Gamasina</taxon>
        <taxon>Dermanyssoidea</taxon>
        <taxon>Varroidae</taxon>
        <taxon>Varroa</taxon>
    </lineage>
</organism>
<sequence length="116" mass="13448">MVLLDQPTIVIRNAIEDFAQNMSHLRFLPTRWNGVDIEKYKFTSKPQLREYQNAQFVGSVCLQSRKRTTSEPGLWTQARDTSYIPGHSLRAGCFPEKPKRENALVHNKSEPEFKRA</sequence>
<evidence type="ECO:0000313" key="2">
    <source>
        <dbReference type="EnsemblMetazoa" id="XP_022653908"/>
    </source>
</evidence>
<accession>A0A7M7JLU5</accession>
<dbReference type="GeneID" id="111247369"/>
<protein>
    <submittedName>
        <fullName evidence="2">Uncharacterized protein</fullName>
    </submittedName>
</protein>
<dbReference type="RefSeq" id="XP_022653908.1">
    <property type="nucleotide sequence ID" value="XM_022798173.1"/>
</dbReference>
<dbReference type="EnsemblMetazoa" id="XM_022798173">
    <property type="protein sequence ID" value="XP_022653908"/>
    <property type="gene ID" value="LOC111247369"/>
</dbReference>
<evidence type="ECO:0000313" key="3">
    <source>
        <dbReference type="Proteomes" id="UP000594260"/>
    </source>
</evidence>
<dbReference type="AlphaFoldDB" id="A0A7M7JLU5"/>
<name>A0A7M7JLU5_VARDE</name>
<evidence type="ECO:0000256" key="1">
    <source>
        <dbReference type="SAM" id="MobiDB-lite"/>
    </source>
</evidence>